<dbReference type="PANTHER" id="PTHR30547">
    <property type="entry name" value="UNCHARACTERIZED PROTEIN YHCG-RELATED"/>
    <property type="match status" value="1"/>
</dbReference>
<dbReference type="AlphaFoldDB" id="A0A414LD87"/>
<evidence type="ECO:0000259" key="2">
    <source>
        <dbReference type="Pfam" id="PF17761"/>
    </source>
</evidence>
<dbReference type="Gene3D" id="3.40.1350.10">
    <property type="match status" value="1"/>
</dbReference>
<evidence type="ECO:0000313" key="3">
    <source>
        <dbReference type="EMBL" id="RHE92508.1"/>
    </source>
</evidence>
<organism evidence="3 4">
    <name type="scientific">Bacteroides intestinalis</name>
    <dbReference type="NCBI Taxonomy" id="329854"/>
    <lineage>
        <taxon>Bacteria</taxon>
        <taxon>Pseudomonadati</taxon>
        <taxon>Bacteroidota</taxon>
        <taxon>Bacteroidia</taxon>
        <taxon>Bacteroidales</taxon>
        <taxon>Bacteroidaceae</taxon>
        <taxon>Bacteroides</taxon>
    </lineage>
</organism>
<evidence type="ECO:0000313" key="4">
    <source>
        <dbReference type="Proteomes" id="UP000285650"/>
    </source>
</evidence>
<feature type="domain" description="YhcG N-terminal" evidence="2">
    <location>
        <begin position="17"/>
        <end position="161"/>
    </location>
</feature>
<accession>A0A414LD87</accession>
<dbReference type="Pfam" id="PF06250">
    <property type="entry name" value="YhcG_C"/>
    <property type="match status" value="1"/>
</dbReference>
<dbReference type="GO" id="GO:0003676">
    <property type="term" value="F:nucleic acid binding"/>
    <property type="evidence" value="ECO:0007669"/>
    <property type="project" value="InterPro"/>
</dbReference>
<feature type="domain" description="YhcG PDDEXK nuclease" evidence="1">
    <location>
        <begin position="183"/>
        <end position="336"/>
    </location>
</feature>
<protein>
    <submittedName>
        <fullName evidence="3">DUF1016 domain-containing protein</fullName>
    </submittedName>
</protein>
<dbReference type="InterPro" id="IPR009362">
    <property type="entry name" value="YhcG_C"/>
</dbReference>
<dbReference type="InterPro" id="IPR041527">
    <property type="entry name" value="YhcG_N"/>
</dbReference>
<sequence length="347" mass="40230">MSKLIKTDNEYKEWIGELKQRIRQSQIKAAVKVNTELLRLYWNLGENIIKKQTEAKWGSGFLNQLSADLTEAFPDMQGFSKRNLELIRKWYSFYNEEKSNTKQVVSQLQEALFQVPWGHHIKIVSKCTSLKEAQFYIYKIIEHGWSRNVLTNMIESGLYQREGASINNFSLRLPSLQSDLAHELTKDPYNFDFLTLREGYIERELEEALVNNISKFLLELGNGFAYMGHQVPIVVGGQEFRIDMLFYNIRLRAYVVIELKAGEFEPEFISKLGFYVSAVNHELRKDGDNPTIGLLVCKGKNEIVARYTLESTILPIGISEYELSQLYPKDFKSTLPSIEEIENELKD</sequence>
<dbReference type="RefSeq" id="WP_118221837.1">
    <property type="nucleotide sequence ID" value="NZ_JAQEXF010000034.1"/>
</dbReference>
<dbReference type="EMBL" id="QSKV01000005">
    <property type="protein sequence ID" value="RHE92508.1"/>
    <property type="molecule type" value="Genomic_DNA"/>
</dbReference>
<evidence type="ECO:0000259" key="1">
    <source>
        <dbReference type="Pfam" id="PF06250"/>
    </source>
</evidence>
<dbReference type="Pfam" id="PF17761">
    <property type="entry name" value="DUF1016_N"/>
    <property type="match status" value="1"/>
</dbReference>
<dbReference type="InterPro" id="IPR053148">
    <property type="entry name" value="PD-DEXK-like_domain"/>
</dbReference>
<name>A0A414LD87_9BACE</name>
<comment type="caution">
    <text evidence="3">The sequence shown here is derived from an EMBL/GenBank/DDBJ whole genome shotgun (WGS) entry which is preliminary data.</text>
</comment>
<dbReference type="Proteomes" id="UP000285650">
    <property type="component" value="Unassembled WGS sequence"/>
</dbReference>
<dbReference type="InterPro" id="IPR011856">
    <property type="entry name" value="tRNA_endonuc-like_dom_sf"/>
</dbReference>
<reference evidence="3 4" key="1">
    <citation type="submission" date="2018-08" db="EMBL/GenBank/DDBJ databases">
        <title>A genome reference for cultivated species of the human gut microbiota.</title>
        <authorList>
            <person name="Zou Y."/>
            <person name="Xue W."/>
            <person name="Luo G."/>
        </authorList>
    </citation>
    <scope>NUCLEOTIDE SEQUENCE [LARGE SCALE GENOMIC DNA]</scope>
    <source>
        <strain evidence="3 4">AM27-17</strain>
    </source>
</reference>
<dbReference type="PANTHER" id="PTHR30547:SF0">
    <property type="entry name" value="BLR8175 PROTEIN"/>
    <property type="match status" value="1"/>
</dbReference>
<proteinExistence type="predicted"/>
<gene>
    <name evidence="3" type="ORF">DW712_09535</name>
</gene>